<dbReference type="PANTHER" id="PTHR46847">
    <property type="entry name" value="D-ALLOSE-BINDING PERIPLASMIC PROTEIN-RELATED"/>
    <property type="match status" value="1"/>
</dbReference>
<evidence type="ECO:0000256" key="3">
    <source>
        <dbReference type="ARBA" id="ARBA00022729"/>
    </source>
</evidence>
<comment type="caution">
    <text evidence="5">The sequence shown here is derived from an EMBL/GenBank/DDBJ whole genome shotgun (WGS) entry which is preliminary data.</text>
</comment>
<proteinExistence type="inferred from homology"/>
<dbReference type="GO" id="GO:0030313">
    <property type="term" value="C:cell envelope"/>
    <property type="evidence" value="ECO:0007669"/>
    <property type="project" value="UniProtKB-SubCell"/>
</dbReference>
<protein>
    <submittedName>
        <fullName evidence="5">Substrate-binding domain-containing protein</fullName>
    </submittedName>
</protein>
<dbReference type="Pfam" id="PF13407">
    <property type="entry name" value="Peripla_BP_4"/>
    <property type="match status" value="1"/>
</dbReference>
<dbReference type="Proteomes" id="UP000305546">
    <property type="component" value="Unassembled WGS sequence"/>
</dbReference>
<reference evidence="5 6" key="1">
    <citation type="submission" date="2019-06" db="EMBL/GenBank/DDBJ databases">
        <title>Amycolatopsis alkalitolerans sp. nov., isolated from Gastrodia elata Blume.</title>
        <authorList>
            <person name="Narsing Rao M.P."/>
            <person name="Li W.J."/>
        </authorList>
    </citation>
    <scope>NUCLEOTIDE SEQUENCE [LARGE SCALE GENOMIC DNA]</scope>
    <source>
        <strain evidence="5 6">SYSUP0005</strain>
    </source>
</reference>
<dbReference type="AlphaFoldDB" id="A0A5C4LS83"/>
<name>A0A5C4LS83_9PSEU</name>
<evidence type="ECO:0000256" key="1">
    <source>
        <dbReference type="ARBA" id="ARBA00004196"/>
    </source>
</evidence>
<dbReference type="EMBL" id="VDFW01000031">
    <property type="protein sequence ID" value="TNC21811.1"/>
    <property type="molecule type" value="Genomic_DNA"/>
</dbReference>
<feature type="domain" description="Periplasmic binding protein" evidence="4">
    <location>
        <begin position="145"/>
        <end position="398"/>
    </location>
</feature>
<dbReference type="SUPFAM" id="SSF53822">
    <property type="entry name" value="Periplasmic binding protein-like I"/>
    <property type="match status" value="1"/>
</dbReference>
<dbReference type="InterPro" id="IPR025997">
    <property type="entry name" value="SBP_2_dom"/>
</dbReference>
<dbReference type="PANTHER" id="PTHR46847:SF1">
    <property type="entry name" value="D-ALLOSE-BINDING PERIPLASMIC PROTEIN-RELATED"/>
    <property type="match status" value="1"/>
</dbReference>
<dbReference type="Gene3D" id="3.40.50.2300">
    <property type="match status" value="2"/>
</dbReference>
<keyword evidence="6" id="KW-1185">Reference proteome</keyword>
<evidence type="ECO:0000259" key="4">
    <source>
        <dbReference type="Pfam" id="PF13407"/>
    </source>
</evidence>
<gene>
    <name evidence="5" type="ORF">FG385_27210</name>
</gene>
<comment type="subcellular location">
    <subcellularLocation>
        <location evidence="1">Cell envelope</location>
    </subcellularLocation>
</comment>
<keyword evidence="3" id="KW-0732">Signal</keyword>
<evidence type="ECO:0000313" key="6">
    <source>
        <dbReference type="Proteomes" id="UP000305546"/>
    </source>
</evidence>
<evidence type="ECO:0000256" key="2">
    <source>
        <dbReference type="ARBA" id="ARBA00007639"/>
    </source>
</evidence>
<sequence length="462" mass="48085">MLETLFHGTRFQRDRRVTTRYRITLDMPTAGSETPEQVLETFPTQAETDMQRRTSRARAGALFATVLLGGGLLAGCAGKTTGAAGQPGGDCGTVANTPPGGSADLSTLPAGIKAGYNGYFQPVNNSAYAKFAAKPGPYTIGYSDSFSANSWRGNALARLNADAATYQQAGLVSQLRATNSNLDNNLQIQQITSMINQHVDAIIAIPGSPTAFNGVIKQAYDAGIPFITLASHVTSPYAINVDTNYFLTGAMLSAEVAKLAGGKGDVLVVNGINGAPASEALAKGYEAGFARCPNIKIAGRLEGQWSEPTAKTVTLQYLSTHPGKLAAVVNSGGMTSAILQALQQTGRQAVPVGDANPDQGSLIKLRQELPGSYAASTIPPQQSIDAALRVAIATLQGQGPKYDAIVANPPLVTGKATLDNWIQPGWTASSADQAPAPPGTPFFPADELGAYFTSPKPLPPLP</sequence>
<comment type="similarity">
    <text evidence="2">Belongs to the bacterial solute-binding protein 2 family.</text>
</comment>
<accession>A0A5C4LS83</accession>
<dbReference type="InterPro" id="IPR028082">
    <property type="entry name" value="Peripla_BP_I"/>
</dbReference>
<dbReference type="GO" id="GO:0030246">
    <property type="term" value="F:carbohydrate binding"/>
    <property type="evidence" value="ECO:0007669"/>
    <property type="project" value="UniProtKB-ARBA"/>
</dbReference>
<evidence type="ECO:0000313" key="5">
    <source>
        <dbReference type="EMBL" id="TNC21811.1"/>
    </source>
</evidence>
<organism evidence="5 6">
    <name type="scientific">Amycolatopsis alkalitolerans</name>
    <dbReference type="NCBI Taxonomy" id="2547244"/>
    <lineage>
        <taxon>Bacteria</taxon>
        <taxon>Bacillati</taxon>
        <taxon>Actinomycetota</taxon>
        <taxon>Actinomycetes</taxon>
        <taxon>Pseudonocardiales</taxon>
        <taxon>Pseudonocardiaceae</taxon>
        <taxon>Amycolatopsis</taxon>
    </lineage>
</organism>